<dbReference type="AlphaFoldDB" id="A0A6A4ZD71"/>
<protein>
    <submittedName>
        <fullName evidence="1">Uncharacterized protein</fullName>
    </submittedName>
</protein>
<comment type="caution">
    <text evidence="1">The sequence shown here is derived from an EMBL/GenBank/DDBJ whole genome shotgun (WGS) entry which is preliminary data.</text>
</comment>
<accession>A0A6A4ZD71</accession>
<proteinExistence type="predicted"/>
<feature type="non-terminal residue" evidence="1">
    <location>
        <position position="1"/>
    </location>
</feature>
<reference evidence="1" key="1">
    <citation type="submission" date="2019-06" db="EMBL/GenBank/DDBJ databases">
        <title>Genomics analysis of Aphanomyces spp. identifies a new class of oomycete effector associated with host adaptation.</title>
        <authorList>
            <person name="Gaulin E."/>
        </authorList>
    </citation>
    <scope>NUCLEOTIDE SEQUENCE</scope>
    <source>
        <strain evidence="1">CBS 578.67</strain>
    </source>
</reference>
<organism evidence="1">
    <name type="scientific">Aphanomyces stellatus</name>
    <dbReference type="NCBI Taxonomy" id="120398"/>
    <lineage>
        <taxon>Eukaryota</taxon>
        <taxon>Sar</taxon>
        <taxon>Stramenopiles</taxon>
        <taxon>Oomycota</taxon>
        <taxon>Saprolegniomycetes</taxon>
        <taxon>Saprolegniales</taxon>
        <taxon>Verrucalvaceae</taxon>
        <taxon>Aphanomyces</taxon>
    </lineage>
</organism>
<dbReference type="EMBL" id="VJMH01003667">
    <property type="protein sequence ID" value="KAF0705193.1"/>
    <property type="molecule type" value="Genomic_DNA"/>
</dbReference>
<gene>
    <name evidence="1" type="ORF">As57867_007083</name>
</gene>
<evidence type="ECO:0000313" key="1">
    <source>
        <dbReference type="EMBL" id="KAF0705193.1"/>
    </source>
</evidence>
<name>A0A6A4ZD71_9STRA</name>
<sequence length="299" mass="32328">ASVLDANVAKAVAPTVGSAQAVLQQLEATLTTVDVTPPQSVEKALGLAYVEVGSLVLLQHATSSPSTDSHTTALLLSVVDVMWAYHSSQPAVDRSMSSIVVRYFPGLALLSLDAAQATKLMTIALAWLAAEDSLRWIVVDSKDASCLLVDALILLHLHNRPQMNAIWKLEAVAASVARHLRDPDVPLRLFAKTLYLLFLVCNVSTTDTIRPVLHLLLDPELTTERTAATKATVWDEWDNENPVAATTSSKEGLVVGLGLKQKCLSDFWRDFDAQSAGQQRISDLVATACSPNERLRLQA</sequence>